<dbReference type="AlphaFoldDB" id="A0A1F6G8V9"/>
<comment type="caution">
    <text evidence="6">The sequence shown here is derived from an EMBL/GenBank/DDBJ whole genome shotgun (WGS) entry which is preliminary data.</text>
</comment>
<evidence type="ECO:0000256" key="3">
    <source>
        <dbReference type="ARBA" id="ARBA00022679"/>
    </source>
</evidence>
<dbReference type="NCBIfam" id="NF000849">
    <property type="entry name" value="PRK00075.1-1"/>
    <property type="match status" value="1"/>
</dbReference>
<dbReference type="Proteomes" id="UP000178449">
    <property type="component" value="Unassembled WGS sequence"/>
</dbReference>
<sequence>MAERKEKADGLRTGYSTGACAAAASRAAMEGLVTGKVPEQIQSLLPNGQRVVFQVARSSLNTDFAQAVVIKDAGDDPDVTDKAQLTASLTPLRSQPGVILIEGGPGVGRVTLPGLGLLVGGPAINPKPRQNILDNISEVGADWLKTSGVLVTISVPDGEKMAKRTLNARLGIVDGISILGTSGIVRAFSTAAYRACVVQGVEVAASQGLSRVVLSTGGRTEKFIIKQFPDLPEACFVQMGDFLGAALDRAAELKIKKISIGAMVGKLTKIAQGERVTHARKNQVDTGLLARLAAQVGAGNAVCKEIELAQTARFASERLAELGLDLPFYQALIAHTLNTLHQNYSGAFSLDIWVCDFEGNYITSQSDQGAK</sequence>
<keyword evidence="4 5" id="KW-0949">S-adenosyl-L-methionine</keyword>
<keyword evidence="2 5" id="KW-0489">Methyltransferase</keyword>
<dbReference type="PIRSF" id="PIRSF026782">
    <property type="entry name" value="CbiD"/>
    <property type="match status" value="1"/>
</dbReference>
<dbReference type="UniPathway" id="UPA00148">
    <property type="reaction ID" value="UER00227"/>
</dbReference>
<evidence type="ECO:0000313" key="6">
    <source>
        <dbReference type="EMBL" id="OGG94519.1"/>
    </source>
</evidence>
<comment type="pathway">
    <text evidence="5">Cofactor biosynthesis; adenosylcobalamin biosynthesis; cob(II)yrinate a,c-diamide from sirohydrochlorin (anaerobic route): step 6/10.</text>
</comment>
<reference evidence="6 7" key="1">
    <citation type="journal article" date="2016" name="Nat. Commun.">
        <title>Thousands of microbial genomes shed light on interconnected biogeochemical processes in an aquifer system.</title>
        <authorList>
            <person name="Anantharaman K."/>
            <person name="Brown C.T."/>
            <person name="Hug L.A."/>
            <person name="Sharon I."/>
            <person name="Castelle C.J."/>
            <person name="Probst A.J."/>
            <person name="Thomas B.C."/>
            <person name="Singh A."/>
            <person name="Wilkins M.J."/>
            <person name="Karaoz U."/>
            <person name="Brodie E.L."/>
            <person name="Williams K.H."/>
            <person name="Hubbard S.S."/>
            <person name="Banfield J.F."/>
        </authorList>
    </citation>
    <scope>NUCLEOTIDE SEQUENCE [LARGE SCALE GENOMIC DNA]</scope>
</reference>
<dbReference type="GO" id="GO:0043780">
    <property type="term" value="F:cobalt-precorrin-5B C1-methyltransferase activity"/>
    <property type="evidence" value="ECO:0007669"/>
    <property type="project" value="RHEA"/>
</dbReference>
<dbReference type="InterPro" id="IPR002748">
    <property type="entry name" value="CbiD"/>
</dbReference>
<dbReference type="SUPFAM" id="SSF111342">
    <property type="entry name" value="CbiD-like"/>
    <property type="match status" value="1"/>
</dbReference>
<dbReference type="HAMAP" id="MF_00787">
    <property type="entry name" value="CbiD"/>
    <property type="match status" value="1"/>
</dbReference>
<evidence type="ECO:0000256" key="4">
    <source>
        <dbReference type="ARBA" id="ARBA00022691"/>
    </source>
</evidence>
<dbReference type="Pfam" id="PF01888">
    <property type="entry name" value="CbiD"/>
    <property type="match status" value="1"/>
</dbReference>
<comment type="similarity">
    <text evidence="5">Belongs to the CbiD family.</text>
</comment>
<dbReference type="EC" id="2.1.1.195" evidence="5"/>
<dbReference type="InterPro" id="IPR036074">
    <property type="entry name" value="CbiD_sf"/>
</dbReference>
<evidence type="ECO:0000256" key="1">
    <source>
        <dbReference type="ARBA" id="ARBA00022573"/>
    </source>
</evidence>
<dbReference type="PANTHER" id="PTHR35863">
    <property type="entry name" value="COBALT-PRECORRIN-5B C(1)-METHYLTRANSFERASE"/>
    <property type="match status" value="1"/>
</dbReference>
<evidence type="ECO:0000256" key="5">
    <source>
        <dbReference type="HAMAP-Rule" id="MF_00787"/>
    </source>
</evidence>
<protein>
    <recommendedName>
        <fullName evidence="5">Cobalt-precorrin-5B C(1)-methyltransferase</fullName>
        <ecNumber evidence="5">2.1.1.195</ecNumber>
    </recommendedName>
    <alternativeName>
        <fullName evidence="5">Cobalt-precorrin-6A synthase</fullName>
    </alternativeName>
</protein>
<dbReference type="GO" id="GO:0019251">
    <property type="term" value="P:anaerobic cobalamin biosynthetic process"/>
    <property type="evidence" value="ECO:0007669"/>
    <property type="project" value="UniProtKB-UniRule"/>
</dbReference>
<keyword evidence="1 5" id="KW-0169">Cobalamin biosynthesis</keyword>
<proteinExistence type="inferred from homology"/>
<dbReference type="STRING" id="1817772.A2527_01560"/>
<evidence type="ECO:0000313" key="7">
    <source>
        <dbReference type="Proteomes" id="UP000178449"/>
    </source>
</evidence>
<dbReference type="NCBIfam" id="TIGR00312">
    <property type="entry name" value="cbiD"/>
    <property type="match status" value="1"/>
</dbReference>
<comment type="catalytic activity">
    <reaction evidence="5">
        <text>Co-precorrin-5B + S-adenosyl-L-methionine = Co-precorrin-6A + S-adenosyl-L-homocysteine</text>
        <dbReference type="Rhea" id="RHEA:26285"/>
        <dbReference type="ChEBI" id="CHEBI:57856"/>
        <dbReference type="ChEBI" id="CHEBI:59789"/>
        <dbReference type="ChEBI" id="CHEBI:60063"/>
        <dbReference type="ChEBI" id="CHEBI:60064"/>
        <dbReference type="EC" id="2.1.1.195"/>
    </reaction>
</comment>
<comment type="function">
    <text evidence="5">Catalyzes the methylation of C-1 in cobalt-precorrin-5B to form cobalt-precorrin-6A.</text>
</comment>
<organism evidence="6 7">
    <name type="scientific">Candidatus Lambdaproteobacteria bacterium RIFOXYD2_FULL_50_16</name>
    <dbReference type="NCBI Taxonomy" id="1817772"/>
    <lineage>
        <taxon>Bacteria</taxon>
        <taxon>Pseudomonadati</taxon>
        <taxon>Pseudomonadota</taxon>
        <taxon>Candidatus Lambdaproteobacteria</taxon>
    </lineage>
</organism>
<dbReference type="GO" id="GO:0032259">
    <property type="term" value="P:methylation"/>
    <property type="evidence" value="ECO:0007669"/>
    <property type="project" value="UniProtKB-KW"/>
</dbReference>
<dbReference type="PANTHER" id="PTHR35863:SF1">
    <property type="entry name" value="COBALT-PRECORRIN-5B C(1)-METHYLTRANSFERASE"/>
    <property type="match status" value="1"/>
</dbReference>
<keyword evidence="3 5" id="KW-0808">Transferase</keyword>
<gene>
    <name evidence="5" type="primary">cbiD</name>
    <name evidence="6" type="ORF">A2527_01560</name>
</gene>
<evidence type="ECO:0000256" key="2">
    <source>
        <dbReference type="ARBA" id="ARBA00022603"/>
    </source>
</evidence>
<name>A0A1F6G8V9_9PROT</name>
<dbReference type="EMBL" id="MFNE01000038">
    <property type="protein sequence ID" value="OGG94519.1"/>
    <property type="molecule type" value="Genomic_DNA"/>
</dbReference>
<accession>A0A1F6G8V9</accession>
<dbReference type="Gene3D" id="3.30.2110.10">
    <property type="entry name" value="CbiD-like"/>
    <property type="match status" value="1"/>
</dbReference>